<feature type="transmembrane region" description="Helical" evidence="8">
    <location>
        <begin position="7"/>
        <end position="28"/>
    </location>
</feature>
<dbReference type="InterPro" id="IPR036412">
    <property type="entry name" value="HAD-like_sf"/>
</dbReference>
<proteinExistence type="predicted"/>
<dbReference type="GO" id="GO:0055037">
    <property type="term" value="C:recycling endosome"/>
    <property type="evidence" value="ECO:0007669"/>
    <property type="project" value="TreeGrafter"/>
</dbReference>
<evidence type="ECO:0000256" key="2">
    <source>
        <dbReference type="ARBA" id="ARBA00022692"/>
    </source>
</evidence>
<name>A0A851JFF4_9PASS</name>
<keyword evidence="2 8" id="KW-0812">Transmembrane</keyword>
<sequence>RSMNSFLIIYLIILLFEAILSTILKYAWQAEEKWDEPWYNEKTEHERNSSKILRFISDFLAFLVLYNFIIPISLYVTVEMQKFLGSFFIGWDLDLYHEETNQRAQVNTSDLNEELGQVEYVFTDKTGTLTENEMQFRECSINGIKYQEVNGKLTPEGFSEDSPDGHRHGLVRLFGFPTISHPSWKVFYFREIFLYHYHKKIKKKNKPKHKSEFLNSLELFLKAVCLCHTVQINADQTDGADGPWQANGITSPLEYYASSPDEKALVEAASRVGVVFTGISGDSMEVKSLGKPERY</sequence>
<dbReference type="GO" id="GO:0005524">
    <property type="term" value="F:ATP binding"/>
    <property type="evidence" value="ECO:0007669"/>
    <property type="project" value="UniProtKB-KW"/>
</dbReference>
<gene>
    <name evidence="9" type="primary">Atp11b</name>
    <name evidence="9" type="ORF">DONATR_R12180</name>
</gene>
<dbReference type="GO" id="GO:0140326">
    <property type="term" value="F:ATPase-coupled intramembrane lipid transporter activity"/>
    <property type="evidence" value="ECO:0007669"/>
    <property type="project" value="TreeGrafter"/>
</dbReference>
<keyword evidence="3" id="KW-0547">Nucleotide-binding</keyword>
<evidence type="ECO:0000256" key="7">
    <source>
        <dbReference type="ARBA" id="ARBA00023136"/>
    </source>
</evidence>
<dbReference type="PANTHER" id="PTHR24092">
    <property type="entry name" value="PROBABLE PHOSPHOLIPID-TRANSPORTING ATPASE"/>
    <property type="match status" value="1"/>
</dbReference>
<feature type="non-terminal residue" evidence="9">
    <location>
        <position position="295"/>
    </location>
</feature>
<dbReference type="InterPro" id="IPR023298">
    <property type="entry name" value="ATPase_P-typ_TM_dom_sf"/>
</dbReference>
<accession>A0A851JFF4</accession>
<evidence type="ECO:0000256" key="5">
    <source>
        <dbReference type="ARBA" id="ARBA00022967"/>
    </source>
</evidence>
<dbReference type="PROSITE" id="PS00154">
    <property type="entry name" value="ATPASE_E1_E2"/>
    <property type="match status" value="1"/>
</dbReference>
<dbReference type="InterPro" id="IPR018303">
    <property type="entry name" value="ATPase_P-typ_P_site"/>
</dbReference>
<protein>
    <submittedName>
        <fullName evidence="9">AT11B ATPase</fullName>
    </submittedName>
</protein>
<feature type="non-terminal residue" evidence="9">
    <location>
        <position position="1"/>
    </location>
</feature>
<dbReference type="PANTHER" id="PTHR24092:SF57">
    <property type="entry name" value="PHOSPHOLIPID-TRANSPORTING ATPASE IF"/>
    <property type="match status" value="1"/>
</dbReference>
<evidence type="ECO:0000256" key="4">
    <source>
        <dbReference type="ARBA" id="ARBA00022840"/>
    </source>
</evidence>
<dbReference type="GO" id="GO:0005783">
    <property type="term" value="C:endoplasmic reticulum"/>
    <property type="evidence" value="ECO:0007669"/>
    <property type="project" value="TreeGrafter"/>
</dbReference>
<keyword evidence="10" id="KW-1185">Reference proteome</keyword>
<dbReference type="InterPro" id="IPR001757">
    <property type="entry name" value="P_typ_ATPase"/>
</dbReference>
<dbReference type="NCBIfam" id="TIGR01494">
    <property type="entry name" value="ATPase_P-type"/>
    <property type="match status" value="1"/>
</dbReference>
<dbReference type="EMBL" id="WBMY01012068">
    <property type="protein sequence ID" value="NXB78213.1"/>
    <property type="molecule type" value="Genomic_DNA"/>
</dbReference>
<keyword evidence="6 8" id="KW-1133">Transmembrane helix</keyword>
<feature type="transmembrane region" description="Helical" evidence="8">
    <location>
        <begin position="59"/>
        <end position="78"/>
    </location>
</feature>
<dbReference type="GO" id="GO:0045332">
    <property type="term" value="P:phospholipid translocation"/>
    <property type="evidence" value="ECO:0007669"/>
    <property type="project" value="TreeGrafter"/>
</dbReference>
<evidence type="ECO:0000256" key="3">
    <source>
        <dbReference type="ARBA" id="ARBA00022741"/>
    </source>
</evidence>
<keyword evidence="7 8" id="KW-0472">Membrane</keyword>
<organism evidence="9 10">
    <name type="scientific">Donacobius atricapilla</name>
    <dbReference type="NCBI Taxonomy" id="237420"/>
    <lineage>
        <taxon>Eukaryota</taxon>
        <taxon>Metazoa</taxon>
        <taxon>Chordata</taxon>
        <taxon>Craniata</taxon>
        <taxon>Vertebrata</taxon>
        <taxon>Euteleostomi</taxon>
        <taxon>Archelosauria</taxon>
        <taxon>Archosauria</taxon>
        <taxon>Dinosauria</taxon>
        <taxon>Saurischia</taxon>
        <taxon>Theropoda</taxon>
        <taxon>Coelurosauria</taxon>
        <taxon>Aves</taxon>
        <taxon>Neognathae</taxon>
        <taxon>Neoaves</taxon>
        <taxon>Telluraves</taxon>
        <taxon>Australaves</taxon>
        <taxon>Passeriformes</taxon>
        <taxon>Mimidae</taxon>
        <taxon>Donacobius</taxon>
    </lineage>
</organism>
<evidence type="ECO:0000256" key="8">
    <source>
        <dbReference type="SAM" id="Phobius"/>
    </source>
</evidence>
<keyword evidence="5" id="KW-1278">Translocase</keyword>
<dbReference type="GO" id="GO:0016887">
    <property type="term" value="F:ATP hydrolysis activity"/>
    <property type="evidence" value="ECO:0007669"/>
    <property type="project" value="InterPro"/>
</dbReference>
<dbReference type="Proteomes" id="UP000660704">
    <property type="component" value="Unassembled WGS sequence"/>
</dbReference>
<dbReference type="SUPFAM" id="SSF56784">
    <property type="entry name" value="HAD-like"/>
    <property type="match status" value="1"/>
</dbReference>
<dbReference type="GO" id="GO:0005886">
    <property type="term" value="C:plasma membrane"/>
    <property type="evidence" value="ECO:0007669"/>
    <property type="project" value="TreeGrafter"/>
</dbReference>
<evidence type="ECO:0000313" key="10">
    <source>
        <dbReference type="Proteomes" id="UP000660704"/>
    </source>
</evidence>
<dbReference type="Gene3D" id="3.40.1110.10">
    <property type="entry name" value="Calcium-transporting ATPase, cytoplasmic domain N"/>
    <property type="match status" value="1"/>
</dbReference>
<dbReference type="SUPFAM" id="SSF81665">
    <property type="entry name" value="Calcium ATPase, transmembrane domain M"/>
    <property type="match status" value="1"/>
</dbReference>
<comment type="caution">
    <text evidence="9">The sequence shown here is derived from an EMBL/GenBank/DDBJ whole genome shotgun (WGS) entry which is preliminary data.</text>
</comment>
<dbReference type="InterPro" id="IPR023299">
    <property type="entry name" value="ATPase_P-typ_cyto_dom_N"/>
</dbReference>
<reference evidence="9" key="1">
    <citation type="submission" date="2019-09" db="EMBL/GenBank/DDBJ databases">
        <title>Bird 10,000 Genomes (B10K) Project - Family phase.</title>
        <authorList>
            <person name="Zhang G."/>
        </authorList>
    </citation>
    <scope>NUCLEOTIDE SEQUENCE</scope>
    <source>
        <strain evidence="9">B10K-DU-001-63</strain>
        <tissue evidence="9">Muscle</tissue>
    </source>
</reference>
<keyword evidence="4" id="KW-0067">ATP-binding</keyword>
<evidence type="ECO:0000256" key="6">
    <source>
        <dbReference type="ARBA" id="ARBA00022989"/>
    </source>
</evidence>
<comment type="subcellular location">
    <subcellularLocation>
        <location evidence="1">Membrane</location>
    </subcellularLocation>
</comment>
<evidence type="ECO:0000313" key="9">
    <source>
        <dbReference type="EMBL" id="NXB78213.1"/>
    </source>
</evidence>
<dbReference type="AlphaFoldDB" id="A0A851JFF4"/>
<evidence type="ECO:0000256" key="1">
    <source>
        <dbReference type="ARBA" id="ARBA00004370"/>
    </source>
</evidence>